<evidence type="ECO:0000313" key="2">
    <source>
        <dbReference type="EMBL" id="MPQ44611.1"/>
    </source>
</evidence>
<dbReference type="AlphaFoldDB" id="A0A6I1MUU3"/>
<comment type="caution">
    <text evidence="2">The sequence shown here is derived from an EMBL/GenBank/DDBJ whole genome shotgun (WGS) entry which is preliminary data.</text>
</comment>
<organism evidence="2 3">
    <name type="scientific">Clostridium tarantellae</name>
    <dbReference type="NCBI Taxonomy" id="39493"/>
    <lineage>
        <taxon>Bacteria</taxon>
        <taxon>Bacillati</taxon>
        <taxon>Bacillota</taxon>
        <taxon>Clostridia</taxon>
        <taxon>Eubacteriales</taxon>
        <taxon>Clostridiaceae</taxon>
        <taxon>Clostridium</taxon>
    </lineage>
</organism>
<feature type="transmembrane region" description="Helical" evidence="1">
    <location>
        <begin position="53"/>
        <end position="73"/>
    </location>
</feature>
<dbReference type="RefSeq" id="WP_152891224.1">
    <property type="nucleotide sequence ID" value="NZ_WHJC01000258.1"/>
</dbReference>
<proteinExistence type="predicted"/>
<sequence length="121" mass="14415">MKKISLIIKNLLLIFWWQDIEKSNIFVRILNYIFAFSLSFGSFSLVILSNINIILKIILGIYLIINIISFWPVSHLLEQKDKFKGSMFFIFQNNCILFSFIILLNYIIKKEEKNDFENKIN</sequence>
<accession>A0A6I1MUU3</accession>
<evidence type="ECO:0000256" key="1">
    <source>
        <dbReference type="SAM" id="Phobius"/>
    </source>
</evidence>
<reference evidence="2 3" key="1">
    <citation type="submission" date="2019-10" db="EMBL/GenBank/DDBJ databases">
        <title>The Genome Sequence of Clostridium tarantellae Isolated from Fish Brain.</title>
        <authorList>
            <person name="Bano L."/>
            <person name="Kiel M."/>
            <person name="Sales G."/>
            <person name="Doxey A.C."/>
            <person name="Mansfield M.J."/>
            <person name="Schiavone M."/>
            <person name="Rossetto O."/>
            <person name="Pirazzini M."/>
            <person name="Dobrindt U."/>
            <person name="Montecucco C."/>
        </authorList>
    </citation>
    <scope>NUCLEOTIDE SEQUENCE [LARGE SCALE GENOMIC DNA]</scope>
    <source>
        <strain evidence="2 3">DSM 3997</strain>
    </source>
</reference>
<keyword evidence="1" id="KW-1133">Transmembrane helix</keyword>
<keyword evidence="1" id="KW-0812">Transmembrane</keyword>
<protein>
    <submittedName>
        <fullName evidence="2">Uncharacterized protein</fullName>
    </submittedName>
</protein>
<name>A0A6I1MUU3_9CLOT</name>
<feature type="transmembrane region" description="Helical" evidence="1">
    <location>
        <begin position="85"/>
        <end position="108"/>
    </location>
</feature>
<dbReference type="OrthoDB" id="1926727at2"/>
<dbReference type="Proteomes" id="UP000430345">
    <property type="component" value="Unassembled WGS sequence"/>
</dbReference>
<keyword evidence="3" id="KW-1185">Reference proteome</keyword>
<keyword evidence="1" id="KW-0472">Membrane</keyword>
<feature type="transmembrane region" description="Helical" evidence="1">
    <location>
        <begin position="29"/>
        <end position="47"/>
    </location>
</feature>
<dbReference type="EMBL" id="WHJC01000258">
    <property type="protein sequence ID" value="MPQ44611.1"/>
    <property type="molecule type" value="Genomic_DNA"/>
</dbReference>
<evidence type="ECO:0000313" key="3">
    <source>
        <dbReference type="Proteomes" id="UP000430345"/>
    </source>
</evidence>
<gene>
    <name evidence="2" type="ORF">GBZ86_12740</name>
</gene>